<dbReference type="GeneID" id="26637957"/>
<accession>A0A0A0Q0B9</accession>
<evidence type="ECO:0000313" key="2">
    <source>
        <dbReference type="Proteomes" id="UP000030739"/>
    </source>
</evidence>
<evidence type="ECO:0008006" key="3">
    <source>
        <dbReference type="Google" id="ProtNLM"/>
    </source>
</evidence>
<gene>
    <name evidence="1" type="ORF">PM2_064</name>
</gene>
<keyword evidence="2" id="KW-1185">Reference proteome</keyword>
<protein>
    <recommendedName>
        <fullName evidence="3">Prohead core protein protease</fullName>
    </recommendedName>
</protein>
<sequence length="70" mass="7961">MKKTGVYEAIIAKANTITRNGTVYSDKAIEKAIDYSKIRDSKVEMIRRLKTYYDKAKAEGTLIYTKIKGP</sequence>
<dbReference type="InterPro" id="IPR035136">
    <property type="entry name" value="DUF5486"/>
</dbReference>
<dbReference type="Pfam" id="PF17588">
    <property type="entry name" value="DUF5486"/>
    <property type="match status" value="1"/>
</dbReference>
<dbReference type="Proteomes" id="UP000030739">
    <property type="component" value="Segment"/>
</dbReference>
<dbReference type="RefSeq" id="YP_009211485.1">
    <property type="nucleotide sequence ID" value="NC_028940.1"/>
</dbReference>
<reference evidence="1 2" key="1">
    <citation type="journal article" date="2015" name="Plant Pathol. J.">
        <title>Isolation and Genomic Characterization of the T4-Like Bacteriophage PM2 Infecting Pectobacterium carotovorum subsp. carotovorum.</title>
        <authorList>
            <person name="Lim J.A."/>
            <person name="Lee D.H."/>
            <person name="Heu S."/>
        </authorList>
    </citation>
    <scope>NUCLEOTIDE SEQUENCE [LARGE SCALE GENOMIC DNA]</scope>
</reference>
<evidence type="ECO:0000313" key="1">
    <source>
        <dbReference type="EMBL" id="AHY25026.1"/>
    </source>
</evidence>
<dbReference type="EMBL" id="KF835987">
    <property type="protein sequence ID" value="AHY25026.1"/>
    <property type="molecule type" value="Genomic_DNA"/>
</dbReference>
<dbReference type="OrthoDB" id="25852at10239"/>
<dbReference type="KEGG" id="vg:26637957"/>
<name>A0A0A0Q0B9_9CAUD</name>
<proteinExistence type="predicted"/>
<organism evidence="1 2">
    <name type="scientific">Pectobacterium bacteriophage PM2</name>
    <dbReference type="NCBI Taxonomy" id="1429794"/>
    <lineage>
        <taxon>Viruses</taxon>
        <taxon>Duplodnaviria</taxon>
        <taxon>Heunggongvirae</taxon>
        <taxon>Uroviricota</taxon>
        <taxon>Caudoviricetes</taxon>
        <taxon>Pantevenvirales</taxon>
        <taxon>Straboviridae</taxon>
        <taxon>Tevenvirinae</taxon>
        <taxon>Mosugukvirus</taxon>
        <taxon>Mosugukvirus pm2</taxon>
    </lineage>
</organism>